<dbReference type="Pfam" id="PF00512">
    <property type="entry name" value="HisKA"/>
    <property type="match status" value="1"/>
</dbReference>
<dbReference type="Pfam" id="PF00989">
    <property type="entry name" value="PAS"/>
    <property type="match status" value="1"/>
</dbReference>
<dbReference type="SUPFAM" id="SSF52172">
    <property type="entry name" value="CheY-like"/>
    <property type="match status" value="1"/>
</dbReference>
<dbReference type="PROSITE" id="PS50110">
    <property type="entry name" value="RESPONSE_REGULATORY"/>
    <property type="match status" value="1"/>
</dbReference>
<dbReference type="Pfam" id="PF00072">
    <property type="entry name" value="Response_reg"/>
    <property type="match status" value="1"/>
</dbReference>
<dbReference type="GO" id="GO:0000155">
    <property type="term" value="F:phosphorelay sensor kinase activity"/>
    <property type="evidence" value="ECO:0007669"/>
    <property type="project" value="InterPro"/>
</dbReference>
<keyword evidence="4 13" id="KW-0808">Transferase</keyword>
<dbReference type="CDD" id="cd00130">
    <property type="entry name" value="PAS"/>
    <property type="match status" value="1"/>
</dbReference>
<dbReference type="Gene3D" id="3.40.50.2300">
    <property type="match status" value="1"/>
</dbReference>
<dbReference type="PROSITE" id="PS50113">
    <property type="entry name" value="PAC"/>
    <property type="match status" value="1"/>
</dbReference>
<keyword evidence="14" id="KW-1185">Reference proteome</keyword>
<evidence type="ECO:0000259" key="9">
    <source>
        <dbReference type="PROSITE" id="PS50109"/>
    </source>
</evidence>
<dbReference type="SUPFAM" id="SSF55874">
    <property type="entry name" value="ATPase domain of HSP90 chaperone/DNA topoisomerase II/histidine kinase"/>
    <property type="match status" value="1"/>
</dbReference>
<comment type="caution">
    <text evidence="13">The sequence shown here is derived from an EMBL/GenBank/DDBJ whole genome shotgun (WGS) entry which is preliminary data.</text>
</comment>
<evidence type="ECO:0000313" key="13">
    <source>
        <dbReference type="EMBL" id="KOH43748.1"/>
    </source>
</evidence>
<evidence type="ECO:0000259" key="11">
    <source>
        <dbReference type="PROSITE" id="PS50112"/>
    </source>
</evidence>
<comment type="catalytic activity">
    <reaction evidence="1">
        <text>ATP + protein L-histidine = ADP + protein N-phospho-L-histidine.</text>
        <dbReference type="EC" id="2.7.13.3"/>
    </reaction>
</comment>
<dbReference type="InterPro" id="IPR003594">
    <property type="entry name" value="HATPase_dom"/>
</dbReference>
<evidence type="ECO:0000256" key="3">
    <source>
        <dbReference type="ARBA" id="ARBA00022553"/>
    </source>
</evidence>
<feature type="coiled-coil region" evidence="8">
    <location>
        <begin position="154"/>
        <end position="181"/>
    </location>
</feature>
<sequence length="538" mass="61008">MENIQGRDNRGAARAIGFATSISDQPYDDTIEIEEISILHLEDTPEDSELILMTLQREGWQIDYTRVDSEKQFLEALKKSDFDIILADYHLPDYNGIEALQVCAEHYPEIPFIIVSGTLGEEIAVEMLKYGATDYLLKQNLQRLCPAIKQALFETRLKKQKLKAENELRRSEEKYRAIFENIQDVFFQIDRSGKLIEISPSISRMNGHSTKELIDCHATILFKDPAVFHELVEQVESSDEVWDFEARFNTKSGLFKFVSINAHQIIGSKNEFMGIEGSIRDIDERKKAEKELVKAKERAEESDRLKSAFLANISHEIRTPMNGILGFASLLKEPFLDQKVQRRYIQIIEESGERMLNLINQIIDISKIESGQMKVDLTNVNINIELDKLFNFFLPMAQNKKLQLLCRKPSGKLHPVIFSDQEKIQAVLTNLINNAIKYTETGKVEFGYEVHGHTLEFFVNDTGIGISTKKLNAVFDRFVQADTSVSKAYEGAGLGLSISKAYVEMLGGRIQVSSTKGAGSRFVFTIPDIKQGETAASE</sequence>
<feature type="domain" description="PAC" evidence="12">
    <location>
        <begin position="242"/>
        <end position="294"/>
    </location>
</feature>
<feature type="modified residue" description="4-aspartylphosphate" evidence="7">
    <location>
        <position position="88"/>
    </location>
</feature>
<dbReference type="SMART" id="SM00448">
    <property type="entry name" value="REC"/>
    <property type="match status" value="1"/>
</dbReference>
<name>A0A0L8V5X7_9BACT</name>
<dbReference type="InterPro" id="IPR001789">
    <property type="entry name" value="Sig_transdc_resp-reg_receiver"/>
</dbReference>
<dbReference type="GO" id="GO:0006355">
    <property type="term" value="P:regulation of DNA-templated transcription"/>
    <property type="evidence" value="ECO:0007669"/>
    <property type="project" value="InterPro"/>
</dbReference>
<dbReference type="FunFam" id="1.10.287.130:FF:000001">
    <property type="entry name" value="Two-component sensor histidine kinase"/>
    <property type="match status" value="1"/>
</dbReference>
<dbReference type="SUPFAM" id="SSF47384">
    <property type="entry name" value="Homodimeric domain of signal transducing histidine kinase"/>
    <property type="match status" value="1"/>
</dbReference>
<gene>
    <name evidence="13" type="ORF">NC99_34430</name>
</gene>
<dbReference type="Gene3D" id="3.30.565.10">
    <property type="entry name" value="Histidine kinase-like ATPase, C-terminal domain"/>
    <property type="match status" value="1"/>
</dbReference>
<evidence type="ECO:0000259" key="12">
    <source>
        <dbReference type="PROSITE" id="PS50113"/>
    </source>
</evidence>
<feature type="domain" description="Histidine kinase" evidence="9">
    <location>
        <begin position="312"/>
        <end position="530"/>
    </location>
</feature>
<dbReference type="InterPro" id="IPR036097">
    <property type="entry name" value="HisK_dim/P_sf"/>
</dbReference>
<dbReference type="InterPro" id="IPR004358">
    <property type="entry name" value="Sig_transdc_His_kin-like_C"/>
</dbReference>
<dbReference type="InterPro" id="IPR000700">
    <property type="entry name" value="PAS-assoc_C"/>
</dbReference>
<keyword evidence="3 7" id="KW-0597">Phosphoprotein</keyword>
<dbReference type="PRINTS" id="PR00344">
    <property type="entry name" value="BCTRLSENSOR"/>
</dbReference>
<evidence type="ECO:0000256" key="8">
    <source>
        <dbReference type="SAM" id="Coils"/>
    </source>
</evidence>
<dbReference type="PATRIC" id="fig|1409788.3.peg.3530"/>
<proteinExistence type="predicted"/>
<dbReference type="InterPro" id="IPR003661">
    <property type="entry name" value="HisK_dim/P_dom"/>
</dbReference>
<dbReference type="RefSeq" id="WP_162231238.1">
    <property type="nucleotide sequence ID" value="NZ_LGIA01000179.1"/>
</dbReference>
<dbReference type="PANTHER" id="PTHR43711">
    <property type="entry name" value="TWO-COMPONENT HISTIDINE KINASE"/>
    <property type="match status" value="1"/>
</dbReference>
<dbReference type="Gene3D" id="3.30.450.20">
    <property type="entry name" value="PAS domain"/>
    <property type="match status" value="1"/>
</dbReference>
<evidence type="ECO:0000256" key="7">
    <source>
        <dbReference type="PROSITE-ProRule" id="PRU00169"/>
    </source>
</evidence>
<keyword evidence="6" id="KW-0902">Two-component regulatory system</keyword>
<keyword evidence="5 13" id="KW-0418">Kinase</keyword>
<dbReference type="Pfam" id="PF02518">
    <property type="entry name" value="HATPase_c"/>
    <property type="match status" value="1"/>
</dbReference>
<dbReference type="InterPro" id="IPR036890">
    <property type="entry name" value="HATPase_C_sf"/>
</dbReference>
<dbReference type="SMART" id="SM00091">
    <property type="entry name" value="PAS"/>
    <property type="match status" value="1"/>
</dbReference>
<dbReference type="InterPro" id="IPR035965">
    <property type="entry name" value="PAS-like_dom_sf"/>
</dbReference>
<feature type="domain" description="PAS" evidence="11">
    <location>
        <begin position="171"/>
        <end position="215"/>
    </location>
</feature>
<reference evidence="14" key="1">
    <citation type="submission" date="2015-07" db="EMBL/GenBank/DDBJ databases">
        <title>Genome sequencing of Sunxiuqinia dokdonensis strain SK.</title>
        <authorList>
            <person name="Ahn S."/>
            <person name="Kim B.-C."/>
        </authorList>
    </citation>
    <scope>NUCLEOTIDE SEQUENCE [LARGE SCALE GENOMIC DNA]</scope>
    <source>
        <strain evidence="14">SK</strain>
    </source>
</reference>
<evidence type="ECO:0000256" key="2">
    <source>
        <dbReference type="ARBA" id="ARBA00012438"/>
    </source>
</evidence>
<dbReference type="CDD" id="cd00082">
    <property type="entry name" value="HisKA"/>
    <property type="match status" value="1"/>
</dbReference>
<dbReference type="CDD" id="cd16922">
    <property type="entry name" value="HATPase_EvgS-ArcB-TorS-like"/>
    <property type="match status" value="1"/>
</dbReference>
<organism evidence="13 14">
    <name type="scientific">Sunxiuqinia dokdonensis</name>
    <dbReference type="NCBI Taxonomy" id="1409788"/>
    <lineage>
        <taxon>Bacteria</taxon>
        <taxon>Pseudomonadati</taxon>
        <taxon>Bacteroidota</taxon>
        <taxon>Bacteroidia</taxon>
        <taxon>Marinilabiliales</taxon>
        <taxon>Prolixibacteraceae</taxon>
        <taxon>Sunxiuqinia</taxon>
    </lineage>
</organism>
<evidence type="ECO:0000259" key="10">
    <source>
        <dbReference type="PROSITE" id="PS50110"/>
    </source>
</evidence>
<dbReference type="EC" id="2.7.13.3" evidence="2"/>
<dbReference type="FunFam" id="3.30.565.10:FF:000010">
    <property type="entry name" value="Sensor histidine kinase RcsC"/>
    <property type="match status" value="1"/>
</dbReference>
<dbReference type="Gene3D" id="1.10.287.130">
    <property type="match status" value="1"/>
</dbReference>
<dbReference type="Proteomes" id="UP000036958">
    <property type="component" value="Unassembled WGS sequence"/>
</dbReference>
<evidence type="ECO:0000256" key="5">
    <source>
        <dbReference type="ARBA" id="ARBA00022777"/>
    </source>
</evidence>
<evidence type="ECO:0000256" key="6">
    <source>
        <dbReference type="ARBA" id="ARBA00023012"/>
    </source>
</evidence>
<dbReference type="InterPro" id="IPR005467">
    <property type="entry name" value="His_kinase_dom"/>
</dbReference>
<dbReference type="SMART" id="SM00387">
    <property type="entry name" value="HATPase_c"/>
    <property type="match status" value="1"/>
</dbReference>
<evidence type="ECO:0000313" key="14">
    <source>
        <dbReference type="Proteomes" id="UP000036958"/>
    </source>
</evidence>
<dbReference type="SMART" id="SM00388">
    <property type="entry name" value="HisKA"/>
    <property type="match status" value="1"/>
</dbReference>
<dbReference type="AlphaFoldDB" id="A0A0L8V5X7"/>
<dbReference type="SUPFAM" id="SSF55785">
    <property type="entry name" value="PYP-like sensor domain (PAS domain)"/>
    <property type="match status" value="1"/>
</dbReference>
<dbReference type="PANTHER" id="PTHR43711:SF31">
    <property type="entry name" value="HISTIDINE KINASE"/>
    <property type="match status" value="1"/>
</dbReference>
<dbReference type="InterPro" id="IPR011006">
    <property type="entry name" value="CheY-like_superfamily"/>
</dbReference>
<dbReference type="NCBIfam" id="TIGR00229">
    <property type="entry name" value="sensory_box"/>
    <property type="match status" value="1"/>
</dbReference>
<dbReference type="CDD" id="cd00156">
    <property type="entry name" value="REC"/>
    <property type="match status" value="1"/>
</dbReference>
<feature type="domain" description="Response regulatory" evidence="10">
    <location>
        <begin position="37"/>
        <end position="153"/>
    </location>
</feature>
<protein>
    <recommendedName>
        <fullName evidence="2">histidine kinase</fullName>
        <ecNumber evidence="2">2.7.13.3</ecNumber>
    </recommendedName>
</protein>
<dbReference type="InterPro" id="IPR000014">
    <property type="entry name" value="PAS"/>
</dbReference>
<dbReference type="InterPro" id="IPR050736">
    <property type="entry name" value="Sensor_HK_Regulatory"/>
</dbReference>
<dbReference type="PROSITE" id="PS50109">
    <property type="entry name" value="HIS_KIN"/>
    <property type="match status" value="1"/>
</dbReference>
<keyword evidence="8" id="KW-0175">Coiled coil</keyword>
<dbReference type="STRING" id="1409788.NC99_34430"/>
<evidence type="ECO:0000256" key="1">
    <source>
        <dbReference type="ARBA" id="ARBA00000085"/>
    </source>
</evidence>
<dbReference type="InterPro" id="IPR013767">
    <property type="entry name" value="PAS_fold"/>
</dbReference>
<accession>A0A0L8V5X7</accession>
<evidence type="ECO:0000256" key="4">
    <source>
        <dbReference type="ARBA" id="ARBA00022679"/>
    </source>
</evidence>
<dbReference type="EMBL" id="LGIA01000179">
    <property type="protein sequence ID" value="KOH43748.1"/>
    <property type="molecule type" value="Genomic_DNA"/>
</dbReference>
<dbReference type="PROSITE" id="PS50112">
    <property type="entry name" value="PAS"/>
    <property type="match status" value="1"/>
</dbReference>